<reference evidence="1" key="2">
    <citation type="submission" date="2013-10" db="EMBL/GenBank/DDBJ databases">
        <authorList>
            <person name="Aslett M."/>
        </authorList>
    </citation>
    <scope>NUCLEOTIDE SEQUENCE [LARGE SCALE GENOMIC DNA]</scope>
    <source>
        <strain evidence="1">Houghton</strain>
    </source>
</reference>
<dbReference type="EMBL" id="HG673694">
    <property type="protein sequence ID" value="CDI84480.1"/>
    <property type="molecule type" value="Genomic_DNA"/>
</dbReference>
<accession>U6GWA1</accession>
<dbReference type="RefSeq" id="XP_013246558.1">
    <property type="nucleotide sequence ID" value="XM_013391104.1"/>
</dbReference>
<evidence type="ECO:0000313" key="2">
    <source>
        <dbReference type="Proteomes" id="UP000018050"/>
    </source>
</evidence>
<protein>
    <submittedName>
        <fullName evidence="1">Uncharacterized protein</fullName>
    </submittedName>
</protein>
<name>U6GWA1_EIMAC</name>
<sequence length="104" mass="11463">MGAFVNRAGCEVVLGFVGERATIIRSVRELNVSSDAFEQAMRACACAVVEAAYCSLVHATLRSVQRTLPHRRKEPKWYYASWLGGCDCPIFVGVDGFAYTKNGR</sequence>
<dbReference type="VEuPathDB" id="ToxoDB:EAH_00052940"/>
<organism evidence="1 2">
    <name type="scientific">Eimeria acervulina</name>
    <name type="common">Coccidian parasite</name>
    <dbReference type="NCBI Taxonomy" id="5801"/>
    <lineage>
        <taxon>Eukaryota</taxon>
        <taxon>Sar</taxon>
        <taxon>Alveolata</taxon>
        <taxon>Apicomplexa</taxon>
        <taxon>Conoidasida</taxon>
        <taxon>Coccidia</taxon>
        <taxon>Eucoccidiorida</taxon>
        <taxon>Eimeriorina</taxon>
        <taxon>Eimeriidae</taxon>
        <taxon>Eimeria</taxon>
    </lineage>
</organism>
<reference evidence="1" key="1">
    <citation type="submission" date="2013-10" db="EMBL/GenBank/DDBJ databases">
        <title>Genomic analysis of the causative agents of coccidiosis in chickens.</title>
        <authorList>
            <person name="Reid A.J."/>
            <person name="Blake D."/>
            <person name="Billington K."/>
            <person name="Browne H."/>
            <person name="Dunn M."/>
            <person name="Hung S."/>
            <person name="Kawahara F."/>
            <person name="Miranda-Saavedra D."/>
            <person name="Mourier T."/>
            <person name="Nagra H."/>
            <person name="Otto T.D."/>
            <person name="Rawlings N."/>
            <person name="Sanchez A."/>
            <person name="Sanders M."/>
            <person name="Subramaniam C."/>
            <person name="Tay Y."/>
            <person name="Dear P."/>
            <person name="Doerig C."/>
            <person name="Gruber A."/>
            <person name="Parkinson J."/>
            <person name="Shirley M."/>
            <person name="Wan K.L."/>
            <person name="Berriman M."/>
            <person name="Tomley F."/>
            <person name="Pain A."/>
        </authorList>
    </citation>
    <scope>NUCLEOTIDE SEQUENCE [LARGE SCALE GENOMIC DNA]</scope>
    <source>
        <strain evidence="1">Houghton</strain>
    </source>
</reference>
<dbReference type="AlphaFoldDB" id="U6GWA1"/>
<evidence type="ECO:0000313" key="1">
    <source>
        <dbReference type="EMBL" id="CDI84480.1"/>
    </source>
</evidence>
<proteinExistence type="predicted"/>
<dbReference type="Proteomes" id="UP000018050">
    <property type="component" value="Unassembled WGS sequence"/>
</dbReference>
<gene>
    <name evidence="1" type="ORF">EAH_00052940</name>
</gene>
<dbReference type="GeneID" id="25273364"/>
<keyword evidence="2" id="KW-1185">Reference proteome</keyword>